<dbReference type="Proteomes" id="UP000664800">
    <property type="component" value="Unassembled WGS sequence"/>
</dbReference>
<dbReference type="AlphaFoldDB" id="A0A8I1MYP7"/>
<accession>A0A8I1MYP7</accession>
<proteinExistence type="predicted"/>
<protein>
    <submittedName>
        <fullName evidence="2">DUF2802 domain-containing protein</fullName>
    </submittedName>
</protein>
<dbReference type="EMBL" id="JAFKMR010000032">
    <property type="protein sequence ID" value="MBN8745480.1"/>
    <property type="molecule type" value="Genomic_DNA"/>
</dbReference>
<comment type="caution">
    <text evidence="2">The sequence shown here is derived from an EMBL/GenBank/DDBJ whole genome shotgun (WGS) entry which is preliminary data.</text>
</comment>
<evidence type="ECO:0000313" key="2">
    <source>
        <dbReference type="EMBL" id="MBN8745480.1"/>
    </source>
</evidence>
<sequence length="151" mass="16229">MTLILLVFAALIVALQIALTFTLKRMLDLLAATRDEVHGLQLRVQTLEHERDRATPPPSALFTLVPRADAPATPPTPTPSQFSEPSPAPSPAEPTDLPVLHEPAAAISTDAVGAQVRALARQGMPVREIAERCGLSEAEAELIIHLRQEPV</sequence>
<evidence type="ECO:0000256" key="1">
    <source>
        <dbReference type="SAM" id="MobiDB-lite"/>
    </source>
</evidence>
<reference evidence="2" key="1">
    <citation type="submission" date="2021-02" db="EMBL/GenBank/DDBJ databases">
        <title>Thiocyanate and organic carbon inputs drive convergent selection for specific autotrophic Afipia and Thiobacillus strains within complex microbiomes.</title>
        <authorList>
            <person name="Huddy R.J."/>
            <person name="Sachdeva R."/>
            <person name="Kadzinga F."/>
            <person name="Kantor R.S."/>
            <person name="Harrison S.T.L."/>
            <person name="Banfield J.F."/>
        </authorList>
    </citation>
    <scope>NUCLEOTIDE SEQUENCE</scope>
    <source>
        <strain evidence="2">SCN18_13_7_16_R3_B_64_19</strain>
    </source>
</reference>
<dbReference type="InterPro" id="IPR021244">
    <property type="entry name" value="DUF2802"/>
</dbReference>
<dbReference type="Pfam" id="PF10975">
    <property type="entry name" value="DUF2802"/>
    <property type="match status" value="1"/>
</dbReference>
<evidence type="ECO:0000313" key="3">
    <source>
        <dbReference type="Proteomes" id="UP000664800"/>
    </source>
</evidence>
<gene>
    <name evidence="2" type="ORF">J0I24_14440</name>
</gene>
<organism evidence="2 3">
    <name type="scientific">Thiomonas arsenitoxydans (strain DSM 22701 / CIP 110005 / 3As)</name>
    <dbReference type="NCBI Taxonomy" id="426114"/>
    <lineage>
        <taxon>Bacteria</taxon>
        <taxon>Pseudomonadati</taxon>
        <taxon>Pseudomonadota</taxon>
        <taxon>Betaproteobacteria</taxon>
        <taxon>Burkholderiales</taxon>
        <taxon>Thiomonas</taxon>
    </lineage>
</organism>
<dbReference type="RefSeq" id="WP_276732271.1">
    <property type="nucleotide sequence ID" value="NZ_JAFKMR010000032.1"/>
</dbReference>
<name>A0A8I1MYP7_THIA3</name>
<feature type="region of interest" description="Disordered" evidence="1">
    <location>
        <begin position="48"/>
        <end position="104"/>
    </location>
</feature>